<name>A0ABQ0KXW1_MYCCL</name>
<feature type="compositionally biased region" description="Low complexity" evidence="1">
    <location>
        <begin position="298"/>
        <end position="317"/>
    </location>
</feature>
<keyword evidence="4" id="KW-1185">Reference proteome</keyword>
<sequence length="317" mass="32609">MSHKTAWSHHGPASSLPSDRLKPAPRQQSNPSGGKKGKGNATPPLEPPKSRAVKQLEGLIGGLSAMERDQPVPDPKGGCFCQARAHSLSPHTPLCRACGLVLCMANPPQHACPSCGSSLLTETQKTTLIGKLQTQLADTLASEDRARLQAAEEARRVIGAFPTLSGAPPTAVPAPQQPQTRTVLSLNSKTKRVTVSAYTKVASTPSSSAPSSRPVTPDLDPPRIPAPASTVAFVASARVDAARPFIDLTGNGAVYIPPEDLGDGDGGDGIVNDGADGSSGKKRRKRKGKGKAGDDTQNTTSANGAASIASTSAANSR</sequence>
<feature type="region of interest" description="Disordered" evidence="1">
    <location>
        <begin position="1"/>
        <end position="52"/>
    </location>
</feature>
<feature type="compositionally biased region" description="Low complexity" evidence="1">
    <location>
        <begin position="201"/>
        <end position="217"/>
    </location>
</feature>
<evidence type="ECO:0000313" key="4">
    <source>
        <dbReference type="Proteomes" id="UP000815677"/>
    </source>
</evidence>
<evidence type="ECO:0000313" key="3">
    <source>
        <dbReference type="EMBL" id="GAT43425.1"/>
    </source>
</evidence>
<evidence type="ECO:0000256" key="1">
    <source>
        <dbReference type="SAM" id="MobiDB-lite"/>
    </source>
</evidence>
<feature type="domain" description="TRIP4/RQT4 C2HC5-type zinc finger" evidence="2">
    <location>
        <begin position="78"/>
        <end position="129"/>
    </location>
</feature>
<organism evidence="3 4">
    <name type="scientific">Mycena chlorophos</name>
    <name type="common">Agaric fungus</name>
    <name type="synonym">Agaricus chlorophos</name>
    <dbReference type="NCBI Taxonomy" id="658473"/>
    <lineage>
        <taxon>Eukaryota</taxon>
        <taxon>Fungi</taxon>
        <taxon>Dikarya</taxon>
        <taxon>Basidiomycota</taxon>
        <taxon>Agaricomycotina</taxon>
        <taxon>Agaricomycetes</taxon>
        <taxon>Agaricomycetidae</taxon>
        <taxon>Agaricales</taxon>
        <taxon>Marasmiineae</taxon>
        <taxon>Mycenaceae</taxon>
        <taxon>Mycena</taxon>
    </lineage>
</organism>
<feature type="region of interest" description="Disordered" evidence="1">
    <location>
        <begin position="198"/>
        <end position="223"/>
    </location>
</feature>
<protein>
    <recommendedName>
        <fullName evidence="2">TRIP4/RQT4 C2HC5-type zinc finger domain-containing protein</fullName>
    </recommendedName>
</protein>
<dbReference type="InterPro" id="IPR009349">
    <property type="entry name" value="TRIP4/RQT4_C2HC5_Znf"/>
</dbReference>
<dbReference type="EMBL" id="DF838978">
    <property type="protein sequence ID" value="GAT43425.1"/>
    <property type="molecule type" value="Genomic_DNA"/>
</dbReference>
<accession>A0ABQ0KXW1</accession>
<feature type="region of interest" description="Disordered" evidence="1">
    <location>
        <begin position="250"/>
        <end position="317"/>
    </location>
</feature>
<dbReference type="Proteomes" id="UP000815677">
    <property type="component" value="Unassembled WGS sequence"/>
</dbReference>
<gene>
    <name evidence="3" type="ORF">MCHLO_01105</name>
</gene>
<dbReference type="Pfam" id="PF06221">
    <property type="entry name" value="zf-C2HC5"/>
    <property type="match status" value="1"/>
</dbReference>
<reference evidence="3" key="1">
    <citation type="submission" date="2014-09" db="EMBL/GenBank/DDBJ databases">
        <title>Genome sequence of the luminous mushroom Mycena chlorophos for searching fungal bioluminescence genes.</title>
        <authorList>
            <person name="Tanaka Y."/>
            <person name="Kasuga D."/>
            <person name="Oba Y."/>
            <person name="Hase S."/>
            <person name="Sato K."/>
            <person name="Oba Y."/>
            <person name="Sakakibara Y."/>
        </authorList>
    </citation>
    <scope>NUCLEOTIDE SEQUENCE</scope>
</reference>
<feature type="compositionally biased region" description="Basic residues" evidence="1">
    <location>
        <begin position="280"/>
        <end position="290"/>
    </location>
</feature>
<proteinExistence type="predicted"/>
<evidence type="ECO:0000259" key="2">
    <source>
        <dbReference type="Pfam" id="PF06221"/>
    </source>
</evidence>